<comment type="caution">
    <text evidence="2">The sequence shown here is derived from an EMBL/GenBank/DDBJ whole genome shotgun (WGS) entry which is preliminary data.</text>
</comment>
<name>A0A507DGM7_9FUNG</name>
<dbReference type="InterPro" id="IPR000477">
    <property type="entry name" value="RT_dom"/>
</dbReference>
<evidence type="ECO:0000259" key="1">
    <source>
        <dbReference type="PROSITE" id="PS50878"/>
    </source>
</evidence>
<dbReference type="VEuPathDB" id="FungiDB:SeMB42_g04223"/>
<dbReference type="InterPro" id="IPR051320">
    <property type="entry name" value="Viral_Replic_Matur_Polypro"/>
</dbReference>
<dbReference type="InterPro" id="IPR041577">
    <property type="entry name" value="RT_RNaseH_2"/>
</dbReference>
<dbReference type="InterPro" id="IPR021109">
    <property type="entry name" value="Peptidase_aspartic_dom_sf"/>
</dbReference>
<dbReference type="CDD" id="cd01647">
    <property type="entry name" value="RT_LTR"/>
    <property type="match status" value="1"/>
</dbReference>
<dbReference type="EMBL" id="QEAM01000012">
    <property type="protein sequence ID" value="TPX50839.1"/>
    <property type="molecule type" value="Genomic_DNA"/>
</dbReference>
<dbReference type="Gene3D" id="3.30.70.270">
    <property type="match status" value="2"/>
</dbReference>
<gene>
    <name evidence="2" type="ORF">SeLEV6574_g00642</name>
</gene>
<reference evidence="2 3" key="1">
    <citation type="journal article" date="2019" name="Sci. Rep.">
        <title>Comparative genomics of chytrid fungi reveal insights into the obligate biotrophic and pathogenic lifestyle of Synchytrium endobioticum.</title>
        <authorList>
            <person name="van de Vossenberg B.T.L.H."/>
            <person name="Warris S."/>
            <person name="Nguyen H.D.T."/>
            <person name="van Gent-Pelzer M.P.E."/>
            <person name="Joly D.L."/>
            <person name="van de Geest H.C."/>
            <person name="Bonants P.J.M."/>
            <person name="Smith D.S."/>
            <person name="Levesque C.A."/>
            <person name="van der Lee T.A.J."/>
        </authorList>
    </citation>
    <scope>NUCLEOTIDE SEQUENCE [LARGE SCALE GENOMIC DNA]</scope>
    <source>
        <strain evidence="2 3">LEV6574</strain>
    </source>
</reference>
<dbReference type="Gene3D" id="2.40.70.10">
    <property type="entry name" value="Acid Proteases"/>
    <property type="match status" value="1"/>
</dbReference>
<dbReference type="OrthoDB" id="2155711at2759"/>
<dbReference type="PROSITE" id="PS50878">
    <property type="entry name" value="RT_POL"/>
    <property type="match status" value="1"/>
</dbReference>
<dbReference type="PANTHER" id="PTHR33064:SF37">
    <property type="entry name" value="RIBONUCLEASE H"/>
    <property type="match status" value="1"/>
</dbReference>
<protein>
    <recommendedName>
        <fullName evidence="1">Reverse transcriptase domain-containing protein</fullName>
    </recommendedName>
</protein>
<organism evidence="2 3">
    <name type="scientific">Synchytrium endobioticum</name>
    <dbReference type="NCBI Taxonomy" id="286115"/>
    <lineage>
        <taxon>Eukaryota</taxon>
        <taxon>Fungi</taxon>
        <taxon>Fungi incertae sedis</taxon>
        <taxon>Chytridiomycota</taxon>
        <taxon>Chytridiomycota incertae sedis</taxon>
        <taxon>Chytridiomycetes</taxon>
        <taxon>Synchytriales</taxon>
        <taxon>Synchytriaceae</taxon>
        <taxon>Synchytrium</taxon>
    </lineage>
</organism>
<dbReference type="InterPro" id="IPR043502">
    <property type="entry name" value="DNA/RNA_pol_sf"/>
</dbReference>
<accession>A0A507DGM7</accession>
<dbReference type="Gene3D" id="3.10.10.10">
    <property type="entry name" value="HIV Type 1 Reverse Transcriptase, subunit A, domain 1"/>
    <property type="match status" value="1"/>
</dbReference>
<sequence length="777" mass="89674">MRRNVYVVHLSLVTSSIKFLDPHEVQTFRTQLEKAVQGDNDFNEYTTYYENLVLKAQYKIDERITHFLGTLHPVILSNWKSPSVPSSFSEVCTSIRQSISFTQIINQAKITPKGKTSNFIPSTFSGNKPVYKGESKSSNNQKELTSVWKDGNKPGPFTFHSDKPGYEIRLAAGRCTRCSMKHSTSLCPHYPTSKSNVENYQHWKRLEEKHRKEMGQTNDRPSSNINAVDTNIPIAEEVVYEMQNTDDDSDAYLAWLNRLQTEELSVGASPFLINFTLQVASSKALQPPLVVTLADGATQQTLRKRIESSTLTIFKHDEVINFPIFHTQRYDMILGLDWLTYHNPTIDWELRNIIFDGYICKHPSSPHQVPPDDHVAHVRFIIDEGEHIGKCINTAPIQSNSIQKTSVMAAPEGQEVIPPKSWPMSEFPRIFDMKKQGHLSPHRDQWDYDVTFKDSATLPKNRPMFRLSEKHKKLVDKYIDSELASGKIRVSKSPIVANLFFVPKSDSTELRPCIDYRDLNAYTIDDKYPVPPVHDLIRDLSGGEWYSELDFRWASNNLRIKEGSEWKFAFKCHRGQYEPLVMPFGPKQCPSHMQRFVRENMQDFIKEGWLVNILDDFGIKTRGTIQHHTECIRRYLQRIDELGLYVKKSKCKFFQKEIPFVGFIVSKDGYRKQPEKLEAILRWGRPNDPKDVRKFMGYLNFCRPFAKDLSVIAQPLYDLTVKGRVFQWKPSHQQAFDAIKKILIEDVTLSFPNFEKPFYLHFDSSSLATGAVLHDAT</sequence>
<dbReference type="Proteomes" id="UP000320475">
    <property type="component" value="Unassembled WGS sequence"/>
</dbReference>
<dbReference type="CDD" id="cd00303">
    <property type="entry name" value="retropepsin_like"/>
    <property type="match status" value="1"/>
</dbReference>
<dbReference type="Pfam" id="PF17919">
    <property type="entry name" value="RT_RNaseH_2"/>
    <property type="match status" value="1"/>
</dbReference>
<dbReference type="Pfam" id="PF00078">
    <property type="entry name" value="RVT_1"/>
    <property type="match status" value="1"/>
</dbReference>
<evidence type="ECO:0000313" key="3">
    <source>
        <dbReference type="Proteomes" id="UP000320475"/>
    </source>
</evidence>
<feature type="domain" description="Reverse transcriptase" evidence="1">
    <location>
        <begin position="483"/>
        <end position="665"/>
    </location>
</feature>
<dbReference type="SUPFAM" id="SSF56672">
    <property type="entry name" value="DNA/RNA polymerases"/>
    <property type="match status" value="1"/>
</dbReference>
<proteinExistence type="predicted"/>
<dbReference type="FunFam" id="3.30.70.270:FF:000020">
    <property type="entry name" value="Transposon Tf2-6 polyprotein-like Protein"/>
    <property type="match status" value="1"/>
</dbReference>
<dbReference type="PANTHER" id="PTHR33064">
    <property type="entry name" value="POL PROTEIN"/>
    <property type="match status" value="1"/>
</dbReference>
<evidence type="ECO:0000313" key="2">
    <source>
        <dbReference type="EMBL" id="TPX50839.1"/>
    </source>
</evidence>
<dbReference type="Pfam" id="PF08284">
    <property type="entry name" value="RVP_2"/>
    <property type="match status" value="1"/>
</dbReference>
<dbReference type="InterPro" id="IPR043128">
    <property type="entry name" value="Rev_trsase/Diguanyl_cyclase"/>
</dbReference>
<dbReference type="AlphaFoldDB" id="A0A507DGM7"/>